<dbReference type="Pfam" id="PF03781">
    <property type="entry name" value="FGE-sulfatase"/>
    <property type="match status" value="1"/>
</dbReference>
<comment type="caution">
    <text evidence="2">The sequence shown here is derived from an EMBL/GenBank/DDBJ whole genome shotgun (WGS) entry which is preliminary data.</text>
</comment>
<dbReference type="PANTHER" id="PTHR23150:SF19">
    <property type="entry name" value="FORMYLGLYCINE-GENERATING ENZYME"/>
    <property type="match status" value="1"/>
</dbReference>
<sequence>MSRRPSQAQNFIENLRDEVTLEMVFIPGGTFLMGSPGNEGNHTEKPQHRVTIEPFWIAKYAIAQKQWQQVASSYELTRSKMVSFGFGSGKTARGKSVLV</sequence>
<protein>
    <recommendedName>
        <fullName evidence="1">Sulfatase-modifying factor enzyme-like domain-containing protein</fullName>
    </recommendedName>
</protein>
<dbReference type="Proteomes" id="UP000326169">
    <property type="component" value="Unassembled WGS sequence"/>
</dbReference>
<dbReference type="GeneID" id="301684266"/>
<keyword evidence="3" id="KW-1185">Reference proteome</keyword>
<organism evidence="2 3">
    <name type="scientific">Limnospira platensis NIES-46</name>
    <dbReference type="NCBI Taxonomy" id="1236695"/>
    <lineage>
        <taxon>Bacteria</taxon>
        <taxon>Bacillati</taxon>
        <taxon>Cyanobacteriota</taxon>
        <taxon>Cyanophyceae</taxon>
        <taxon>Oscillatoriophycideae</taxon>
        <taxon>Oscillatoriales</taxon>
        <taxon>Sirenicapillariaceae</taxon>
        <taxon>Limnospira</taxon>
    </lineage>
</organism>
<reference evidence="2 3" key="1">
    <citation type="journal article" date="2019" name="J Genomics">
        <title>The Draft Genome of a Hydrogen-producing Cyanobacterium, Arthrospira platensis NIES-46.</title>
        <authorList>
            <person name="Suzuki S."/>
            <person name="Yamaguchi H."/>
            <person name="Kawachi M."/>
        </authorList>
    </citation>
    <scope>NUCLEOTIDE SEQUENCE [LARGE SCALE GENOMIC DNA]</scope>
    <source>
        <strain evidence="2 3">NIES-46</strain>
    </source>
</reference>
<dbReference type="PANTHER" id="PTHR23150">
    <property type="entry name" value="SULFATASE MODIFYING FACTOR 1, 2"/>
    <property type="match status" value="1"/>
</dbReference>
<dbReference type="InterPro" id="IPR016187">
    <property type="entry name" value="CTDL_fold"/>
</dbReference>
<dbReference type="Gene3D" id="3.90.1580.10">
    <property type="entry name" value="paralog of FGE (formylglycine-generating enzyme)"/>
    <property type="match status" value="1"/>
</dbReference>
<feature type="domain" description="Sulfatase-modifying factor enzyme-like" evidence="1">
    <location>
        <begin position="22"/>
        <end position="73"/>
    </location>
</feature>
<accession>A0A5M3T9X0</accession>
<dbReference type="InterPro" id="IPR051043">
    <property type="entry name" value="Sulfatase_Mod_Factor_Kinase"/>
</dbReference>
<proteinExistence type="predicted"/>
<dbReference type="EMBL" id="BIMW01000129">
    <property type="protein sequence ID" value="GCE95422.1"/>
    <property type="molecule type" value="Genomic_DNA"/>
</dbReference>
<dbReference type="InterPro" id="IPR005532">
    <property type="entry name" value="SUMF_dom"/>
</dbReference>
<evidence type="ECO:0000313" key="3">
    <source>
        <dbReference type="Proteomes" id="UP000326169"/>
    </source>
</evidence>
<dbReference type="SUPFAM" id="SSF56436">
    <property type="entry name" value="C-type lectin-like"/>
    <property type="match status" value="1"/>
</dbReference>
<evidence type="ECO:0000313" key="2">
    <source>
        <dbReference type="EMBL" id="GCE95422.1"/>
    </source>
</evidence>
<dbReference type="InterPro" id="IPR042095">
    <property type="entry name" value="SUMF_sf"/>
</dbReference>
<dbReference type="RefSeq" id="WP_006619002.1">
    <property type="nucleotide sequence ID" value="NZ_BIMW01000129.1"/>
</dbReference>
<name>A0A5M3T9X0_LIMPL</name>
<evidence type="ECO:0000259" key="1">
    <source>
        <dbReference type="Pfam" id="PF03781"/>
    </source>
</evidence>
<gene>
    <name evidence="2" type="ORF">NIES46_34850</name>
</gene>